<dbReference type="InParanoid" id="K5XFF4"/>
<sequence>MYVHEREKRWKDNVQGGLNGIGDLEESRPTLLKVIGDDDGSPIDRLKYTALLAQPSQAVGETLIPLVFD</sequence>
<accession>K5XFF4</accession>
<evidence type="ECO:0000313" key="1">
    <source>
        <dbReference type="EMBL" id="EKM82118.1"/>
    </source>
</evidence>
<evidence type="ECO:0000313" key="2">
    <source>
        <dbReference type="Proteomes" id="UP000008493"/>
    </source>
</evidence>
<dbReference type="GeneID" id="18826507"/>
<reference evidence="2" key="1">
    <citation type="journal article" date="2012" name="Proc. Natl. Acad. Sci. U.S.A.">
        <title>Genome sequence of the button mushroom Agaricus bisporus reveals mechanisms governing adaptation to a humic-rich ecological niche.</title>
        <authorList>
            <person name="Morin E."/>
            <person name="Kohler A."/>
            <person name="Baker A.R."/>
            <person name="Foulongne-Oriol M."/>
            <person name="Lombard V."/>
            <person name="Nagy L.G."/>
            <person name="Ohm R.A."/>
            <person name="Patyshakuliyeva A."/>
            <person name="Brun A."/>
            <person name="Aerts A.L."/>
            <person name="Bailey A.M."/>
            <person name="Billette C."/>
            <person name="Coutinho P.M."/>
            <person name="Deakin G."/>
            <person name="Doddapaneni H."/>
            <person name="Floudas D."/>
            <person name="Grimwood J."/>
            <person name="Hilden K."/>
            <person name="Kuees U."/>
            <person name="LaButti K.M."/>
            <person name="Lapidus A."/>
            <person name="Lindquist E.A."/>
            <person name="Lucas S.M."/>
            <person name="Murat C."/>
            <person name="Riley R.W."/>
            <person name="Salamov A.A."/>
            <person name="Schmutz J."/>
            <person name="Subramanian V."/>
            <person name="Woesten H.A.B."/>
            <person name="Xu J."/>
            <person name="Eastwood D.C."/>
            <person name="Foster G.D."/>
            <person name="Sonnenberg A.S."/>
            <person name="Cullen D."/>
            <person name="de Vries R.P."/>
            <person name="Lundell T."/>
            <person name="Hibbett D.S."/>
            <person name="Henrissat B."/>
            <person name="Burton K.S."/>
            <person name="Kerrigan R.W."/>
            <person name="Challen M.P."/>
            <person name="Grigoriev I.V."/>
            <person name="Martin F."/>
        </authorList>
    </citation>
    <scope>NUCLEOTIDE SEQUENCE [LARGE SCALE GENOMIC DNA]</scope>
    <source>
        <strain evidence="2">JB137-S8 / ATCC MYA-4627 / FGSC 10392</strain>
    </source>
</reference>
<protein>
    <submittedName>
        <fullName evidence="1">Uncharacterized protein</fullName>
    </submittedName>
</protein>
<dbReference type="HOGENOM" id="CLU_2775373_0_0_1"/>
<dbReference type="Proteomes" id="UP000008493">
    <property type="component" value="Unassembled WGS sequence"/>
</dbReference>
<organism evidence="1 2">
    <name type="scientific">Agaricus bisporus var. burnettii (strain JB137-S8 / ATCC MYA-4627 / FGSC 10392)</name>
    <name type="common">White button mushroom</name>
    <dbReference type="NCBI Taxonomy" id="597362"/>
    <lineage>
        <taxon>Eukaryota</taxon>
        <taxon>Fungi</taxon>
        <taxon>Dikarya</taxon>
        <taxon>Basidiomycota</taxon>
        <taxon>Agaricomycotina</taxon>
        <taxon>Agaricomycetes</taxon>
        <taxon>Agaricomycetidae</taxon>
        <taxon>Agaricales</taxon>
        <taxon>Agaricineae</taxon>
        <taxon>Agaricaceae</taxon>
        <taxon>Agaricus</taxon>
    </lineage>
</organism>
<gene>
    <name evidence="1" type="ORF">AGABI1DRAFT_126467</name>
</gene>
<dbReference type="AlphaFoldDB" id="K5XFF4"/>
<name>K5XFF4_AGABU</name>
<proteinExistence type="predicted"/>
<dbReference type="EMBL" id="JH971387">
    <property type="protein sequence ID" value="EKM82118.1"/>
    <property type="molecule type" value="Genomic_DNA"/>
</dbReference>
<dbReference type="RefSeq" id="XP_007327847.1">
    <property type="nucleotide sequence ID" value="XM_007327785.1"/>
</dbReference>
<dbReference type="KEGG" id="abp:AGABI1DRAFT126467"/>
<keyword evidence="2" id="KW-1185">Reference proteome</keyword>